<evidence type="ECO:0000259" key="3">
    <source>
        <dbReference type="Pfam" id="PF20434"/>
    </source>
</evidence>
<dbReference type="RefSeq" id="WP_285582443.1">
    <property type="nucleotide sequence ID" value="NZ_BSTK01000018.1"/>
</dbReference>
<feature type="region of interest" description="Disordered" evidence="2">
    <location>
        <begin position="1"/>
        <end position="20"/>
    </location>
</feature>
<dbReference type="InterPro" id="IPR029058">
    <property type="entry name" value="AB_hydrolase_fold"/>
</dbReference>
<dbReference type="Gene3D" id="3.40.50.1820">
    <property type="entry name" value="alpha/beta hydrolase"/>
    <property type="match status" value="1"/>
</dbReference>
<keyword evidence="5" id="KW-1185">Reference proteome</keyword>
<proteinExistence type="predicted"/>
<dbReference type="AlphaFoldDB" id="A0A9W6W6I1"/>
<name>A0A9W6W6I1_9ACTN</name>
<feature type="domain" description="BD-FAE-like" evidence="3">
    <location>
        <begin position="30"/>
        <end position="210"/>
    </location>
</feature>
<dbReference type="GO" id="GO:0016787">
    <property type="term" value="F:hydrolase activity"/>
    <property type="evidence" value="ECO:0007669"/>
    <property type="project" value="UniProtKB-KW"/>
</dbReference>
<evidence type="ECO:0000256" key="2">
    <source>
        <dbReference type="SAM" id="MobiDB-lite"/>
    </source>
</evidence>
<sequence>MTDSREVLTRPAPPPDLTLRYGPHPDHVVDVRLPAVSPGPLVVVLHGGFWRSAYDRTHTGPMASALASAGWVVAIPEYRRTGQEGGGWPGTFEDVAAALDAVPSLLEPYTAAPPVVLGHSAGGHLALWAATRPAARMRAVVSLAGCADLGMCSDLHLDDGATDLLLGGSPAEVPDRYAAADPVRLPLPSAPVRLLHGTSDDRVPIEVSRSYAARQGAPLRELPGVGHFALIDPLSGAWPAVLESLCPW</sequence>
<dbReference type="PANTHER" id="PTHR48081:SF33">
    <property type="entry name" value="KYNURENINE FORMAMIDASE"/>
    <property type="match status" value="1"/>
</dbReference>
<dbReference type="EMBL" id="BSTK01000018">
    <property type="protein sequence ID" value="GLY91086.1"/>
    <property type="molecule type" value="Genomic_DNA"/>
</dbReference>
<evidence type="ECO:0000313" key="5">
    <source>
        <dbReference type="Proteomes" id="UP001165074"/>
    </source>
</evidence>
<comment type="caution">
    <text evidence="4">The sequence shown here is derived from an EMBL/GenBank/DDBJ whole genome shotgun (WGS) entry which is preliminary data.</text>
</comment>
<protein>
    <submittedName>
        <fullName evidence="4">Lipase</fullName>
    </submittedName>
</protein>
<dbReference type="PANTHER" id="PTHR48081">
    <property type="entry name" value="AB HYDROLASE SUPERFAMILY PROTEIN C4A8.06C"/>
    <property type="match status" value="1"/>
</dbReference>
<dbReference type="Pfam" id="PF20434">
    <property type="entry name" value="BD-FAE"/>
    <property type="match status" value="1"/>
</dbReference>
<dbReference type="SUPFAM" id="SSF53474">
    <property type="entry name" value="alpha/beta-Hydrolases"/>
    <property type="match status" value="1"/>
</dbReference>
<dbReference type="InterPro" id="IPR049492">
    <property type="entry name" value="BD-FAE-like_dom"/>
</dbReference>
<gene>
    <name evidence="4" type="ORF">Airi02_090150</name>
</gene>
<organism evidence="4 5">
    <name type="scientific">Actinoallomurus iriomotensis</name>
    <dbReference type="NCBI Taxonomy" id="478107"/>
    <lineage>
        <taxon>Bacteria</taxon>
        <taxon>Bacillati</taxon>
        <taxon>Actinomycetota</taxon>
        <taxon>Actinomycetes</taxon>
        <taxon>Streptosporangiales</taxon>
        <taxon>Thermomonosporaceae</taxon>
        <taxon>Actinoallomurus</taxon>
    </lineage>
</organism>
<reference evidence="4" key="1">
    <citation type="submission" date="2023-03" db="EMBL/GenBank/DDBJ databases">
        <title>Actinoallomurus iriomotensis NBRC 103684.</title>
        <authorList>
            <person name="Ichikawa N."/>
            <person name="Sato H."/>
            <person name="Tonouchi N."/>
        </authorList>
    </citation>
    <scope>NUCLEOTIDE SEQUENCE</scope>
    <source>
        <strain evidence="4">NBRC 103684</strain>
    </source>
</reference>
<keyword evidence="1" id="KW-0378">Hydrolase</keyword>
<evidence type="ECO:0000256" key="1">
    <source>
        <dbReference type="ARBA" id="ARBA00022801"/>
    </source>
</evidence>
<dbReference type="InterPro" id="IPR050300">
    <property type="entry name" value="GDXG_lipolytic_enzyme"/>
</dbReference>
<accession>A0A9W6W6I1</accession>
<dbReference type="Proteomes" id="UP001165074">
    <property type="component" value="Unassembled WGS sequence"/>
</dbReference>
<evidence type="ECO:0000313" key="4">
    <source>
        <dbReference type="EMBL" id="GLY91086.1"/>
    </source>
</evidence>